<dbReference type="Gene3D" id="2.40.160.90">
    <property type="match status" value="1"/>
</dbReference>
<dbReference type="RefSeq" id="WP_198578710.1">
    <property type="nucleotide sequence ID" value="NZ_JADWOX010000028.1"/>
</dbReference>
<organism evidence="4 5">
    <name type="scientific">Caulobacter hibisci</name>
    <dbReference type="NCBI Taxonomy" id="2035993"/>
    <lineage>
        <taxon>Bacteria</taxon>
        <taxon>Pseudomonadati</taxon>
        <taxon>Pseudomonadota</taxon>
        <taxon>Alphaproteobacteria</taxon>
        <taxon>Caulobacterales</taxon>
        <taxon>Caulobacteraceae</taxon>
        <taxon>Caulobacter</taxon>
    </lineage>
</organism>
<keyword evidence="5" id="KW-1185">Reference proteome</keyword>
<evidence type="ECO:0000313" key="4">
    <source>
        <dbReference type="EMBL" id="MBI1686822.1"/>
    </source>
</evidence>
<name>A0ABS0T4L1_9CAUL</name>
<reference evidence="4 5" key="1">
    <citation type="submission" date="2020-11" db="EMBL/GenBank/DDBJ databases">
        <title>genome sequence of strain KACC 18849.</title>
        <authorList>
            <person name="Gao J."/>
            <person name="Zhang X."/>
        </authorList>
    </citation>
    <scope>NUCLEOTIDE SEQUENCE [LARGE SCALE GENOMIC DNA]</scope>
    <source>
        <strain evidence="4 5">KACC 18849</strain>
    </source>
</reference>
<evidence type="ECO:0000256" key="2">
    <source>
        <dbReference type="SAM" id="SignalP"/>
    </source>
</evidence>
<dbReference type="SUPFAM" id="SSF56925">
    <property type="entry name" value="OMPA-like"/>
    <property type="match status" value="1"/>
</dbReference>
<gene>
    <name evidence="4" type="ORF">I4Q42_24405</name>
</gene>
<feature type="region of interest" description="Disordered" evidence="1">
    <location>
        <begin position="21"/>
        <end position="47"/>
    </location>
</feature>
<feature type="chain" id="PRO_5047131616" description="Transferrin-binding protein B C-lobe/N-lobe beta-barrel domain-containing protein" evidence="2">
    <location>
        <begin position="16"/>
        <end position="652"/>
    </location>
</feature>
<sequence>MVSLAVLGMASLVAACGGGGGGGGPSTGVTTPTPPPPTVTPTPPAPVPVNGMPVSDCAARPTALSCGARTAVALLGGFVRRDTSPVAGAAPTYQLSATAVSGNGASFSSGDPTVGGDETITLNAATSSATLKSFGPTFVGGSDALGGYTQRDLGNGQRLRIYNLNQGSTPSLDYVLLTRFDGLWEGTDGVGGAKISAPIVLYGAFGQTASLSRGTYRGTASYAGQTRGLVISGGTDLDTRSDLAVNLNLETGYLSGRTSNFQVLGSNGVVAAPAQPLDFVFTATLAGWSGGTAASTFSGVARGAPGTDSTLRGMVEGAFYGAAGGQAEEIAFAYNLGSNLDSSSATTRIIGVGGAGLTAAMATSLPAEASCATAPGQIACATSALTLSGASTSTTASSSTATDRRIDAAGSAISVTFTPGDPTTTTDDRYTVRYGPSGYESTYQGLSTVNDGLSSYRRAVQTVGGRGEALYLMDINNVFASSLDYVQLVSFERDLGTSAQLAFLNVGAQTAASSMPTTGTGKFEGETRGTLFLGQGSGLYTTASDIEMTANFATGAVSGSTFNFRTRDQSGNLNTLANNPDFTFSASIASGTSTFSGSATQSGFGGGAQPMTGTVQGGFYGPGAAEAGLAYSLQSSSGNAWMQGAAVLGRKP</sequence>
<feature type="domain" description="Transferrin-binding protein B C-lobe/N-lobe beta-barrel" evidence="3">
    <location>
        <begin position="515"/>
        <end position="636"/>
    </location>
</feature>
<dbReference type="EMBL" id="JADWOX010000028">
    <property type="protein sequence ID" value="MBI1686822.1"/>
    <property type="molecule type" value="Genomic_DNA"/>
</dbReference>
<dbReference type="InterPro" id="IPR011250">
    <property type="entry name" value="OMP/PagP_B-barrel"/>
</dbReference>
<accession>A0ABS0T4L1</accession>
<evidence type="ECO:0000259" key="3">
    <source>
        <dbReference type="Pfam" id="PF01298"/>
    </source>
</evidence>
<proteinExistence type="predicted"/>
<feature type="signal peptide" evidence="2">
    <location>
        <begin position="1"/>
        <end position="15"/>
    </location>
</feature>
<dbReference type="Proteomes" id="UP000639859">
    <property type="component" value="Unassembled WGS sequence"/>
</dbReference>
<evidence type="ECO:0000313" key="5">
    <source>
        <dbReference type="Proteomes" id="UP000639859"/>
    </source>
</evidence>
<dbReference type="InterPro" id="IPR001677">
    <property type="entry name" value="TbpB_B_D"/>
</dbReference>
<dbReference type="Pfam" id="PF01298">
    <property type="entry name" value="TbpB_B_D"/>
    <property type="match status" value="1"/>
</dbReference>
<comment type="caution">
    <text evidence="4">The sequence shown here is derived from an EMBL/GenBank/DDBJ whole genome shotgun (WGS) entry which is preliminary data.</text>
</comment>
<protein>
    <recommendedName>
        <fullName evidence="3">Transferrin-binding protein B C-lobe/N-lobe beta-barrel domain-containing protein</fullName>
    </recommendedName>
</protein>
<evidence type="ECO:0000256" key="1">
    <source>
        <dbReference type="SAM" id="MobiDB-lite"/>
    </source>
</evidence>
<keyword evidence="2" id="KW-0732">Signal</keyword>
<feature type="compositionally biased region" description="Pro residues" evidence="1">
    <location>
        <begin position="32"/>
        <end position="47"/>
    </location>
</feature>